<evidence type="ECO:0000313" key="1">
    <source>
        <dbReference type="EMBL" id="KAI4370136.1"/>
    </source>
</evidence>
<proteinExistence type="predicted"/>
<keyword evidence="2" id="KW-1185">Reference proteome</keyword>
<name>A0ACB9QVZ1_9MYRT</name>
<gene>
    <name evidence="1" type="ORF">MLD38_018516</name>
</gene>
<evidence type="ECO:0000313" key="2">
    <source>
        <dbReference type="Proteomes" id="UP001057402"/>
    </source>
</evidence>
<dbReference type="Proteomes" id="UP001057402">
    <property type="component" value="Chromosome 5"/>
</dbReference>
<sequence>MSKYCSRDGLGKHPVSFNFVRMDERMFEYGNWVRFTRFVRQMSVASISQARQGAADIISSSVDVARTGLAFAYC</sequence>
<accession>A0ACB9QVZ1</accession>
<reference evidence="2" key="1">
    <citation type="journal article" date="2023" name="Front. Plant Sci.">
        <title>Chromosomal-level genome assembly of Melastoma candidum provides insights into trichome evolution.</title>
        <authorList>
            <person name="Zhong Y."/>
            <person name="Wu W."/>
            <person name="Sun C."/>
            <person name="Zou P."/>
            <person name="Liu Y."/>
            <person name="Dai S."/>
            <person name="Zhou R."/>
        </authorList>
    </citation>
    <scope>NUCLEOTIDE SEQUENCE [LARGE SCALE GENOMIC DNA]</scope>
</reference>
<comment type="caution">
    <text evidence="1">The sequence shown here is derived from an EMBL/GenBank/DDBJ whole genome shotgun (WGS) entry which is preliminary data.</text>
</comment>
<protein>
    <submittedName>
        <fullName evidence="1">Uncharacterized protein</fullName>
    </submittedName>
</protein>
<dbReference type="EMBL" id="CM042884">
    <property type="protein sequence ID" value="KAI4370136.1"/>
    <property type="molecule type" value="Genomic_DNA"/>
</dbReference>
<organism evidence="1 2">
    <name type="scientific">Melastoma candidum</name>
    <dbReference type="NCBI Taxonomy" id="119954"/>
    <lineage>
        <taxon>Eukaryota</taxon>
        <taxon>Viridiplantae</taxon>
        <taxon>Streptophyta</taxon>
        <taxon>Embryophyta</taxon>
        <taxon>Tracheophyta</taxon>
        <taxon>Spermatophyta</taxon>
        <taxon>Magnoliopsida</taxon>
        <taxon>eudicotyledons</taxon>
        <taxon>Gunneridae</taxon>
        <taxon>Pentapetalae</taxon>
        <taxon>rosids</taxon>
        <taxon>malvids</taxon>
        <taxon>Myrtales</taxon>
        <taxon>Melastomataceae</taxon>
        <taxon>Melastomatoideae</taxon>
        <taxon>Melastomateae</taxon>
        <taxon>Melastoma</taxon>
    </lineage>
</organism>